<evidence type="ECO:0000256" key="3">
    <source>
        <dbReference type="ARBA" id="ARBA00022816"/>
    </source>
</evidence>
<dbReference type="PANTHER" id="PTHR31431:SF1">
    <property type="entry name" value="NUCLEOPORIN NUP188"/>
    <property type="match status" value="1"/>
</dbReference>
<dbReference type="GO" id="GO:0044611">
    <property type="term" value="C:nuclear pore inner ring"/>
    <property type="evidence" value="ECO:0007669"/>
    <property type="project" value="TreeGrafter"/>
</dbReference>
<evidence type="ECO:0000259" key="9">
    <source>
        <dbReference type="Pfam" id="PF18378"/>
    </source>
</evidence>
<evidence type="ECO:0000256" key="7">
    <source>
        <dbReference type="ARBA" id="ARBA00023242"/>
    </source>
</evidence>
<feature type="region of interest" description="Disordered" evidence="8">
    <location>
        <begin position="437"/>
        <end position="468"/>
    </location>
</feature>
<keyword evidence="5" id="KW-0811">Translocation</keyword>
<dbReference type="InterPro" id="IPR044840">
    <property type="entry name" value="Nup188"/>
</dbReference>
<evidence type="ECO:0000256" key="6">
    <source>
        <dbReference type="ARBA" id="ARBA00023132"/>
    </source>
</evidence>
<dbReference type="PANTHER" id="PTHR31431">
    <property type="entry name" value="NUCLEOPORIN NUP188 HOMOLOG"/>
    <property type="match status" value="1"/>
</dbReference>
<evidence type="ECO:0000256" key="5">
    <source>
        <dbReference type="ARBA" id="ARBA00023010"/>
    </source>
</evidence>
<gene>
    <name evidence="11" type="ORF">C1H76_9667</name>
</gene>
<evidence type="ECO:0000256" key="8">
    <source>
        <dbReference type="SAM" id="MobiDB-lite"/>
    </source>
</evidence>
<dbReference type="InterPro" id="IPR048883">
    <property type="entry name" value="Nup188_N-subdom_III"/>
</dbReference>
<reference evidence="11 12" key="1">
    <citation type="submission" date="2018-02" db="EMBL/GenBank/DDBJ databases">
        <title>Draft genome sequences of Elsinoe sp., causing black scab on jojoba.</title>
        <authorList>
            <person name="Stodart B."/>
            <person name="Jeffress S."/>
            <person name="Ash G."/>
            <person name="Arun Chinnappa K."/>
        </authorList>
    </citation>
    <scope>NUCLEOTIDE SEQUENCE [LARGE SCALE GENOMIC DNA]</scope>
    <source>
        <strain evidence="11 12">Hillstone_2</strain>
    </source>
</reference>
<dbReference type="Pfam" id="PF21093">
    <property type="entry name" value="Nup188_N-subdom_III"/>
    <property type="match status" value="1"/>
</dbReference>
<dbReference type="GO" id="GO:0006606">
    <property type="term" value="P:protein import into nucleus"/>
    <property type="evidence" value="ECO:0007669"/>
    <property type="project" value="TreeGrafter"/>
</dbReference>
<evidence type="ECO:0000313" key="12">
    <source>
        <dbReference type="Proteomes" id="UP000308133"/>
    </source>
</evidence>
<dbReference type="EMBL" id="PTQR01000131">
    <property type="protein sequence ID" value="TKX18194.1"/>
    <property type="molecule type" value="Genomic_DNA"/>
</dbReference>
<feature type="compositionally biased region" description="Basic and acidic residues" evidence="8">
    <location>
        <begin position="443"/>
        <end position="461"/>
    </location>
</feature>
<accession>A0A4U7ARQ1</accession>
<keyword evidence="4" id="KW-0653">Protein transport</keyword>
<comment type="subcellular location">
    <subcellularLocation>
        <location evidence="1">Nucleus</location>
        <location evidence="1">Nuclear pore complex</location>
    </subcellularLocation>
</comment>
<comment type="caution">
    <text evidence="11">The sequence shown here is derived from an EMBL/GenBank/DDBJ whole genome shotgun (WGS) entry which is preliminary data.</text>
</comment>
<evidence type="ECO:0000259" key="10">
    <source>
        <dbReference type="Pfam" id="PF21093"/>
    </source>
</evidence>
<dbReference type="GO" id="GO:0017056">
    <property type="term" value="F:structural constituent of nuclear pore"/>
    <property type="evidence" value="ECO:0007669"/>
    <property type="project" value="InterPro"/>
</dbReference>
<sequence>MASAQGGSFYLPALDECLQRRQAVVSWRDIYISLTDPSTIATKSAIDQVLKDQRIRELLTTPFSAFQKPSSESRAQFGTLTSAVNVPASNSGEYNVTQLKDDASWLSKEVDVDEISALRVTLLAWQDKARRKLLSGWSEEEIVGLRNTTATSSGAALAGLVSRVEDIPRPGTPAAAQDDTEIRRTQLLHVYYREQEYFWKACEAVFGLAQKSDLQVSKADRQNLPPAELRLSIEPMWKAQIRNGNQTTSPSIVEQISGALRSLFEQGLEQEKWPAQAHRDTELSATLTRCILERMISLLRILQIHLHTNRGTIKSLSDVRAWFTTLDCCYFFAQVTSINPELTHVHDIIYVLVTFVSVDMLRVTPTLDAIDAQFLEQPSNPQSDASNRAYFDDPDCLQIVTSTLYAALQVQFPAAGPVALAWAIIAARIDAHASDSDSQLGIEDGRSSPDVRKSALKDSSTKKSRPKMLKEAIQGAVSEGANVINDMGIHAANTMNALETATAMIHSLSNAFRLPTEIHSIICSRLAFYELNRVTLDFTGYTTQLAESVIEMLRYDLASKSLSASECLALWPAEPAKTLDEDKLIMGPYFMAQVVARYPFELGPFVACLQAPGRSEAYVDEDGSKIARLLENLDTFTCEMPLDWPYDAVEDSEKIVLRAPLPVFSLKRGVPSSFADRIFTIPAGTIGLNMSERNALIVRWDYLHSGLEYLGALLSSYGEHARMELVSRPSDLDDQVVADALALITTMMRGSLTSADTDAPKLLLGQISNGMTRNDDIISVVFGIFEEVLHKQVIKPGNESSISILTQCIDFMKVALHISPDRVWSQLSRTGLLPLNDSSGAMAAIIGGTEVPMAQFQFLSACVSLYDCLVSDCVHRAVSQAGVVGAKAVTRFAEESTTSNRTPRKMMGTLLFNFGRILIDVLQSQISWRFTNLFQRRAIMGTILRTLDEVLLRSNAPDLKARKLFSVFETAAAGISTAYLAESAGVLPIQALIDVFVTAIVELPSVPDPRDNHELVSVTAHALRFSTSLLRIGLAQNKNGATLRKHLLQALPLLARLYAVNDVLKPLVAELLTALVQYANATSEEPPSLLGHLPTEPTKSFLAVVTNIESPLQSLDNEAVIWDMLSAIVSNKQQWLAISLLTGSTPRERLKTSGKNQSTKNRSIIDLALDRLTKISSLPPRRAIAMLAFVAHAQSHWNWVSTTIALHQDFVSSITDWISGLTPNTRQTDTEACTRSANENQMAAFVADILARYLHNIKDSEQQDQAKKLLPKLSYLRDYATSVDKYNHSLHKNLLKNFEQKFPSVSLESFKHSNLKPAELGRNYFYDLDLADQVLGFDPSWKRTKGQGFIDEIARANVNFSLVDSQIALLNSWKSLALQICSIAATDAQLQKDMAKVVSGCLKANIDNVVPTQIFENISEIRADFAFAVLQYLNRVKSQDADVKSLFPIAWDMVRTSGLDFEVITEAKTAAYYRTLLQILFLTVQPHAQETPRGPTKPAKESLTKSASTAAIPLTPLTSSFLEVLNKVIATNFRALCTLVHAATPSSPTLAQPSDFVLLTALLQSIFRVPSTLTIHRQIAGTIADTSLIRYATSLYSWSSSLNPTDPIYGEISILFLLSLSTIPQTAELIATESVLSSISTATTSAHFRASRPGTASSSTDVRGGKGPFDAPARLHSIWSRGILPLLLNILSAVGPGIAPEIASFINSFPLQLRRCETELLAPLQPSPRDPHRGCIALNLAAEAHSLALLGSIVEGLRQQGAAIGVDAGELESVAFERKVVGEAVEGLLRNRGGLRGRIVPVGEREEGMRRQKGREGESALEDAVVAELKGVVEAAGVI</sequence>
<evidence type="ECO:0000256" key="4">
    <source>
        <dbReference type="ARBA" id="ARBA00022927"/>
    </source>
</evidence>
<keyword evidence="6" id="KW-0906">Nuclear pore complex</keyword>
<dbReference type="GO" id="GO:0051028">
    <property type="term" value="P:mRNA transport"/>
    <property type="evidence" value="ECO:0007669"/>
    <property type="project" value="UniProtKB-KW"/>
</dbReference>
<dbReference type="Pfam" id="PF18378">
    <property type="entry name" value="Nup188_C"/>
    <property type="match status" value="1"/>
</dbReference>
<dbReference type="InterPro" id="IPR041634">
    <property type="entry name" value="Nup188_C"/>
</dbReference>
<keyword evidence="2" id="KW-0813">Transport</keyword>
<feature type="domain" description="Nuclear pore protein Nup188 C-terminal" evidence="9">
    <location>
        <begin position="1446"/>
        <end position="1833"/>
    </location>
</feature>
<keyword evidence="7" id="KW-0539">Nucleus</keyword>
<dbReference type="GO" id="GO:0006405">
    <property type="term" value="P:RNA export from nucleus"/>
    <property type="evidence" value="ECO:0007669"/>
    <property type="project" value="TreeGrafter"/>
</dbReference>
<dbReference type="Proteomes" id="UP000308133">
    <property type="component" value="Unassembled WGS sequence"/>
</dbReference>
<evidence type="ECO:0000313" key="11">
    <source>
        <dbReference type="EMBL" id="TKX18194.1"/>
    </source>
</evidence>
<evidence type="ECO:0000256" key="2">
    <source>
        <dbReference type="ARBA" id="ARBA00022448"/>
    </source>
</evidence>
<feature type="domain" description="Nucleoporin Nup188 N-terminal subdomain III" evidence="10">
    <location>
        <begin position="698"/>
        <end position="1143"/>
    </location>
</feature>
<name>A0A4U7ARQ1_9PEZI</name>
<proteinExistence type="predicted"/>
<protein>
    <submittedName>
        <fullName evidence="11">Putative nucleoporin NUP188</fullName>
    </submittedName>
</protein>
<evidence type="ECO:0000256" key="1">
    <source>
        <dbReference type="ARBA" id="ARBA00004567"/>
    </source>
</evidence>
<keyword evidence="3" id="KW-0509">mRNA transport</keyword>
<organism evidence="11 12">
    <name type="scientific">Elsinoe australis</name>
    <dbReference type="NCBI Taxonomy" id="40998"/>
    <lineage>
        <taxon>Eukaryota</taxon>
        <taxon>Fungi</taxon>
        <taxon>Dikarya</taxon>
        <taxon>Ascomycota</taxon>
        <taxon>Pezizomycotina</taxon>
        <taxon>Dothideomycetes</taxon>
        <taxon>Dothideomycetidae</taxon>
        <taxon>Myriangiales</taxon>
        <taxon>Elsinoaceae</taxon>
        <taxon>Elsinoe</taxon>
    </lineage>
</organism>
<dbReference type="Gene3D" id="1.25.10.70">
    <property type="match status" value="1"/>
</dbReference>